<evidence type="ECO:0000313" key="10">
    <source>
        <dbReference type="Proteomes" id="UP001497392"/>
    </source>
</evidence>
<feature type="transmembrane region" description="Helical" evidence="8">
    <location>
        <begin position="479"/>
        <end position="503"/>
    </location>
</feature>
<feature type="transmembrane region" description="Helical" evidence="8">
    <location>
        <begin position="287"/>
        <end position="310"/>
    </location>
</feature>
<protein>
    <submittedName>
        <fullName evidence="9">G12475 protein</fullName>
    </submittedName>
</protein>
<feature type="transmembrane region" description="Helical" evidence="8">
    <location>
        <begin position="89"/>
        <end position="108"/>
    </location>
</feature>
<comment type="caution">
    <text evidence="9">The sequence shown here is derived from an EMBL/GenBank/DDBJ whole genome shotgun (WGS) entry which is preliminary data.</text>
</comment>
<feature type="transmembrane region" description="Helical" evidence="8">
    <location>
        <begin position="316"/>
        <end position="338"/>
    </location>
</feature>
<feature type="transmembrane region" description="Helical" evidence="8">
    <location>
        <begin position="345"/>
        <end position="364"/>
    </location>
</feature>
<dbReference type="InterPro" id="IPR031155">
    <property type="entry name" value="DUR"/>
</dbReference>
<dbReference type="PROSITE" id="PS50283">
    <property type="entry name" value="NA_SOLUT_SYMP_3"/>
    <property type="match status" value="1"/>
</dbReference>
<feature type="transmembrane region" description="Helical" evidence="8">
    <location>
        <begin position="143"/>
        <end position="167"/>
    </location>
</feature>
<evidence type="ECO:0000256" key="4">
    <source>
        <dbReference type="ARBA" id="ARBA00022692"/>
    </source>
</evidence>
<organism evidence="9 10">
    <name type="scientific">Coccomyxa viridis</name>
    <dbReference type="NCBI Taxonomy" id="1274662"/>
    <lineage>
        <taxon>Eukaryota</taxon>
        <taxon>Viridiplantae</taxon>
        <taxon>Chlorophyta</taxon>
        <taxon>core chlorophytes</taxon>
        <taxon>Trebouxiophyceae</taxon>
        <taxon>Trebouxiophyceae incertae sedis</taxon>
        <taxon>Coccomyxaceae</taxon>
        <taxon>Coccomyxa</taxon>
    </lineage>
</organism>
<evidence type="ECO:0000256" key="5">
    <source>
        <dbReference type="ARBA" id="ARBA00022989"/>
    </source>
</evidence>
<feature type="transmembrane region" description="Helical" evidence="8">
    <location>
        <begin position="384"/>
        <end position="404"/>
    </location>
</feature>
<keyword evidence="3" id="KW-0813">Transport</keyword>
<keyword evidence="5 8" id="KW-1133">Transmembrane helix</keyword>
<evidence type="ECO:0000256" key="3">
    <source>
        <dbReference type="ARBA" id="ARBA00022448"/>
    </source>
</evidence>
<evidence type="ECO:0000256" key="6">
    <source>
        <dbReference type="ARBA" id="ARBA00023136"/>
    </source>
</evidence>
<evidence type="ECO:0000256" key="8">
    <source>
        <dbReference type="SAM" id="Phobius"/>
    </source>
</evidence>
<proteinExistence type="inferred from homology"/>
<dbReference type="CDD" id="cd11476">
    <property type="entry name" value="SLC5sbd_DUR3"/>
    <property type="match status" value="1"/>
</dbReference>
<dbReference type="Proteomes" id="UP001497392">
    <property type="component" value="Unassembled WGS sequence"/>
</dbReference>
<comment type="subcellular location">
    <subcellularLocation>
        <location evidence="1">Membrane</location>
        <topology evidence="1">Multi-pass membrane protein</topology>
    </subcellularLocation>
</comment>
<feature type="transmembrane region" description="Helical" evidence="8">
    <location>
        <begin position="30"/>
        <end position="58"/>
    </location>
</feature>
<name>A0ABP1GD19_9CHLO</name>
<evidence type="ECO:0000313" key="9">
    <source>
        <dbReference type="EMBL" id="CAL5229195.1"/>
    </source>
</evidence>
<evidence type="ECO:0000256" key="2">
    <source>
        <dbReference type="ARBA" id="ARBA00006434"/>
    </source>
</evidence>
<dbReference type="PANTHER" id="PTHR46154">
    <property type="match status" value="1"/>
</dbReference>
<feature type="transmembrane region" description="Helical" evidence="8">
    <location>
        <begin position="450"/>
        <end position="473"/>
    </location>
</feature>
<dbReference type="InterPro" id="IPR001734">
    <property type="entry name" value="Na/solute_symporter"/>
</dbReference>
<keyword evidence="4 8" id="KW-0812">Transmembrane</keyword>
<dbReference type="InterPro" id="IPR038377">
    <property type="entry name" value="Na/Glc_symporter_sf"/>
</dbReference>
<reference evidence="9 10" key="1">
    <citation type="submission" date="2024-06" db="EMBL/GenBank/DDBJ databases">
        <authorList>
            <person name="Kraege A."/>
            <person name="Thomma B."/>
        </authorList>
    </citation>
    <scope>NUCLEOTIDE SEQUENCE [LARGE SCALE GENOMIC DNA]</scope>
</reference>
<feature type="transmembrane region" description="Helical" evidence="8">
    <location>
        <begin position="64"/>
        <end position="82"/>
    </location>
</feature>
<keyword evidence="10" id="KW-1185">Reference proteome</keyword>
<accession>A0ABP1GD19</accession>
<feature type="transmembrane region" description="Helical" evidence="8">
    <location>
        <begin position="231"/>
        <end position="252"/>
    </location>
</feature>
<dbReference type="Gene3D" id="1.20.1730.10">
    <property type="entry name" value="Sodium/glucose cotransporter"/>
    <property type="match status" value="1"/>
</dbReference>
<gene>
    <name evidence="9" type="primary">g12475</name>
    <name evidence="9" type="ORF">VP750_LOCUS11101</name>
</gene>
<dbReference type="PANTHER" id="PTHR46154:SF4">
    <property type="entry name" value="UREA ACTIVE TRANSPORTER"/>
    <property type="match status" value="1"/>
</dbReference>
<evidence type="ECO:0000256" key="1">
    <source>
        <dbReference type="ARBA" id="ARBA00004141"/>
    </source>
</evidence>
<feature type="transmembrane region" description="Helical" evidence="8">
    <location>
        <begin position="188"/>
        <end position="211"/>
    </location>
</feature>
<sequence>MPVQIKRKAPNCHTILEVVRLRWGRAAHWIFLYLFFINNLFITSSLIIGSSAVIHALTGVSVEASSMLIPISVLVYCVAGGIKAVFTSSYLHSAIIYVAVVLFSVYVYSGSDGYPIGSIGEVYDNLKARSTAVPVPTNKDGSILTLFSADGLEFGFIFFASCFGWIWADQGFWQSAIAARPSAAFKGYILGGLMWFAVPFTLATTLGLTGLALDLPLSAKEVASGLVPPAVAYHLFGKGGVILITIMVFMAVTSSGSAEFMAVSSLFSYDIYKTYIRPKAAGREMLIVSRLSVLVFALFAGVWSIILIKIGIDINWLFFVIGLLVASVFPPISFLLTWNAVPKGAAITAALGGQASAIISWLVATQQIYGKLTITTTAASGPSLAGNLAAIVVSASICIVWTLIAPDREASWEMLRQDLRANIEVLDDAQVIDDEIENPRQMAYAYKMTWIWAITLSIVIFVLWPLLALPAGIFTQGYFTFWVILSMIWGLVAGAVAIFLPLYEAREIAKALYGFGQLADARKRNAAAQNISTPTKPSPNSSLGHDAVELGKHRLTDSPTALKVKAPEP</sequence>
<keyword evidence="6 8" id="KW-0472">Membrane</keyword>
<evidence type="ECO:0000256" key="7">
    <source>
        <dbReference type="RuleBase" id="RU362091"/>
    </source>
</evidence>
<comment type="similarity">
    <text evidence="2 7">Belongs to the sodium:solute symporter (SSF) (TC 2.A.21) family.</text>
</comment>
<dbReference type="Pfam" id="PF00474">
    <property type="entry name" value="SSF"/>
    <property type="match status" value="1"/>
</dbReference>
<dbReference type="EMBL" id="CAXHTA020000020">
    <property type="protein sequence ID" value="CAL5229195.1"/>
    <property type="molecule type" value="Genomic_DNA"/>
</dbReference>